<evidence type="ECO:0000313" key="10">
    <source>
        <dbReference type="Proteomes" id="UP000029278"/>
    </source>
</evidence>
<dbReference type="Gene3D" id="2.115.10.20">
    <property type="entry name" value="Glycosyl hydrolase domain, family 43"/>
    <property type="match status" value="1"/>
</dbReference>
<evidence type="ECO:0000256" key="4">
    <source>
        <dbReference type="ARBA" id="ARBA00023295"/>
    </source>
</evidence>
<evidence type="ECO:0000256" key="1">
    <source>
        <dbReference type="ARBA" id="ARBA00009902"/>
    </source>
</evidence>
<dbReference type="Proteomes" id="UP000442469">
    <property type="component" value="Unassembled WGS sequence"/>
</dbReference>
<dbReference type="SUPFAM" id="SSF75005">
    <property type="entry name" value="Arabinanase/levansucrase/invertase"/>
    <property type="match status" value="1"/>
</dbReference>
<dbReference type="HOGENOM" id="CLU_042071_0_0_9"/>
<comment type="similarity">
    <text evidence="1 5">Belongs to the glycosyl hydrolase 32 family.</text>
</comment>
<dbReference type="AlphaFoldDB" id="A0A090ZDN2"/>
<dbReference type="GO" id="GO:0004564">
    <property type="term" value="F:beta-fructofuranosidase activity"/>
    <property type="evidence" value="ECO:0007669"/>
    <property type="project" value="UniProtKB-EC"/>
</dbReference>
<dbReference type="CDD" id="cd08995">
    <property type="entry name" value="GH32_EcAec43-like"/>
    <property type="match status" value="1"/>
</dbReference>
<dbReference type="InterPro" id="IPR001362">
    <property type="entry name" value="Glyco_hydro_32"/>
</dbReference>
<evidence type="ECO:0000256" key="5">
    <source>
        <dbReference type="RuleBase" id="RU362110"/>
    </source>
</evidence>
<dbReference type="EC" id="3.2.1.26" evidence="2"/>
<dbReference type="InterPro" id="IPR023296">
    <property type="entry name" value="Glyco_hydro_beta-prop_sf"/>
</dbReference>
<dbReference type="InterPro" id="IPR013148">
    <property type="entry name" value="Glyco_hydro_32_N"/>
</dbReference>
<comment type="caution">
    <text evidence="8">The sequence shown here is derived from an EMBL/GenBank/DDBJ whole genome shotgun (WGS) entry which is preliminary data.</text>
</comment>
<dbReference type="SMART" id="SM00640">
    <property type="entry name" value="Glyco_32"/>
    <property type="match status" value="1"/>
</dbReference>
<feature type="domain" description="Glycosyl hydrolase family 32 C-terminal" evidence="7">
    <location>
        <begin position="351"/>
        <end position="483"/>
    </location>
</feature>
<dbReference type="PATRIC" id="fig|44252.3.peg.3345"/>
<accession>A0A090ZDN2</accession>
<sequence>MKKVFYKPQDGWVGDVIPFYDNGEYKLYYLHDQRAGGDYGNHTTWNLITTKNGLDFEDHGVALPNGGETEPDRNAYTGSVIKDQNGMYHLFYTGHNPNPEFCVDGKPLQVVLKATGTDGINWTKDTNFKLYGDGVIYEKFDWRDPFVFFNEKRREYWMLVTSRLVNSSEKKGGCIALLTSDDLVHWCYREPFYSPDKYITMECPDYFQMGDWHYLVYSTFSEKFVTHYKKSKTTEGVYTSPIPDTFDGRGFYAAKTASDGRQRYAFGWVPSKRGASDYGDWEWAGTLVVHEVYQSDNGDLLVRMPQAVYEHFNSETNLIPEAEKNCRHAENQSGFELESPDGLAYRVFNELSSQVLIEAEFAGWEETKDFGIALRTDKLLDKGYFIKFDPFHNRIAFDMWPRTKPGFFQWQIAGDKPQMIELERPFRFAEHNRISIKLILEDDILCLYVNDMVAMTTRIYNFKTGHLGFFANEGAVKVQNVRLKTKINA</sequence>
<reference evidence="8 10" key="1">
    <citation type="submission" date="2014-04" db="EMBL/GenBank/DDBJ databases">
        <authorList>
            <person name="Bishop-Lilly K.A."/>
            <person name="Broomall S.M."/>
            <person name="Chain P.S."/>
            <person name="Chertkov O."/>
            <person name="Coyne S.R."/>
            <person name="Daligault H.E."/>
            <person name="Davenport K.W."/>
            <person name="Erkkila T."/>
            <person name="Frey K.G."/>
            <person name="Gibbons H.S."/>
            <person name="Gu W."/>
            <person name="Jaissle J."/>
            <person name="Johnson S.L."/>
            <person name="Koroleva G.I."/>
            <person name="Ladner J.T."/>
            <person name="Lo C.-C."/>
            <person name="Minogue T.D."/>
            <person name="Munk C."/>
            <person name="Palacios G.F."/>
            <person name="Redden C.L."/>
            <person name="Rosenzweig C.N."/>
            <person name="Scholz M.B."/>
            <person name="Teshima H."/>
            <person name="Xu Y."/>
        </authorList>
    </citation>
    <scope>NUCLEOTIDE SEQUENCE [LARGE SCALE GENOMIC DNA]</scope>
    <source>
        <strain evidence="8 10">8244</strain>
    </source>
</reference>
<dbReference type="InterPro" id="IPR051214">
    <property type="entry name" value="GH32_Enzymes"/>
</dbReference>
<dbReference type="EMBL" id="WNZZ01000024">
    <property type="protein sequence ID" value="MUG25375.1"/>
    <property type="molecule type" value="Genomic_DNA"/>
</dbReference>
<evidence type="ECO:0000313" key="11">
    <source>
        <dbReference type="Proteomes" id="UP000442469"/>
    </source>
</evidence>
<evidence type="ECO:0000313" key="8">
    <source>
        <dbReference type="EMBL" id="KFN08330.1"/>
    </source>
</evidence>
<dbReference type="Pfam" id="PF08244">
    <property type="entry name" value="Glyco_hydro_32C"/>
    <property type="match status" value="1"/>
</dbReference>
<protein>
    <recommendedName>
        <fullName evidence="2">beta-fructofuranosidase</fullName>
        <ecNumber evidence="2">3.2.1.26</ecNumber>
    </recommendedName>
</protein>
<keyword evidence="4 5" id="KW-0326">Glycosidase</keyword>
<keyword evidence="3 5" id="KW-0378">Hydrolase</keyword>
<dbReference type="RefSeq" id="WP_036623569.1">
    <property type="nucleotide sequence ID" value="NZ_BGML01000017.1"/>
</dbReference>
<organism evidence="8 10">
    <name type="scientific">Paenibacillus macerans</name>
    <name type="common">Bacillus macerans</name>
    <dbReference type="NCBI Taxonomy" id="44252"/>
    <lineage>
        <taxon>Bacteria</taxon>
        <taxon>Bacillati</taxon>
        <taxon>Bacillota</taxon>
        <taxon>Bacilli</taxon>
        <taxon>Bacillales</taxon>
        <taxon>Paenibacillaceae</taxon>
        <taxon>Paenibacillus</taxon>
    </lineage>
</organism>
<evidence type="ECO:0000313" key="9">
    <source>
        <dbReference type="EMBL" id="MUG25375.1"/>
    </source>
</evidence>
<gene>
    <name evidence="8" type="ORF">DJ90_1742</name>
    <name evidence="9" type="ORF">GNQ08_23695</name>
</gene>
<dbReference type="InterPro" id="IPR013189">
    <property type="entry name" value="Glyco_hydro_32_C"/>
</dbReference>
<evidence type="ECO:0000259" key="6">
    <source>
        <dbReference type="Pfam" id="PF00251"/>
    </source>
</evidence>
<dbReference type="PANTHER" id="PTHR43101:SF1">
    <property type="entry name" value="BETA-FRUCTOSIDASE"/>
    <property type="match status" value="1"/>
</dbReference>
<dbReference type="Proteomes" id="UP000029278">
    <property type="component" value="Unassembled WGS sequence"/>
</dbReference>
<dbReference type="STRING" id="44252.DJ90_1742"/>
<dbReference type="OrthoDB" id="9759709at2"/>
<name>A0A090ZDN2_PAEMA</name>
<keyword evidence="10" id="KW-1185">Reference proteome</keyword>
<reference evidence="9 11" key="2">
    <citation type="submission" date="2019-11" db="EMBL/GenBank/DDBJ databases">
        <title>Draft genome sequences of five Paenibacillus species of dairy origin.</title>
        <authorList>
            <person name="Olajide A.M."/>
            <person name="Chen S."/>
            <person name="Lapointe G."/>
        </authorList>
    </citation>
    <scope>NUCLEOTIDE SEQUENCE [LARGE SCALE GENOMIC DNA]</scope>
    <source>
        <strain evidence="9 11">3CT49</strain>
    </source>
</reference>
<dbReference type="GeneID" id="77007634"/>
<dbReference type="GO" id="GO:0005975">
    <property type="term" value="P:carbohydrate metabolic process"/>
    <property type="evidence" value="ECO:0007669"/>
    <property type="project" value="InterPro"/>
</dbReference>
<feature type="domain" description="Glycosyl hydrolase family 32 N-terminal" evidence="6">
    <location>
        <begin position="7"/>
        <end position="289"/>
    </location>
</feature>
<proteinExistence type="inferred from homology"/>
<dbReference type="Gene3D" id="2.60.120.560">
    <property type="entry name" value="Exo-inulinase, domain 1"/>
    <property type="match status" value="1"/>
</dbReference>
<dbReference type="EMBL" id="JMQA01000029">
    <property type="protein sequence ID" value="KFN08330.1"/>
    <property type="molecule type" value="Genomic_DNA"/>
</dbReference>
<evidence type="ECO:0000256" key="3">
    <source>
        <dbReference type="ARBA" id="ARBA00022801"/>
    </source>
</evidence>
<dbReference type="Pfam" id="PF00251">
    <property type="entry name" value="Glyco_hydro_32N"/>
    <property type="match status" value="1"/>
</dbReference>
<evidence type="ECO:0000256" key="2">
    <source>
        <dbReference type="ARBA" id="ARBA00012758"/>
    </source>
</evidence>
<dbReference type="PANTHER" id="PTHR43101">
    <property type="entry name" value="BETA-FRUCTOSIDASE"/>
    <property type="match status" value="1"/>
</dbReference>
<evidence type="ECO:0000259" key="7">
    <source>
        <dbReference type="Pfam" id="PF08244"/>
    </source>
</evidence>